<organism evidence="9 10">
    <name type="scientific">Williamsia maris</name>
    <dbReference type="NCBI Taxonomy" id="72806"/>
    <lineage>
        <taxon>Bacteria</taxon>
        <taxon>Bacillati</taxon>
        <taxon>Actinomycetota</taxon>
        <taxon>Actinomycetes</taxon>
        <taxon>Mycobacteriales</taxon>
        <taxon>Nocardiaceae</taxon>
        <taxon>Williamsia</taxon>
    </lineage>
</organism>
<dbReference type="InterPro" id="IPR001128">
    <property type="entry name" value="Cyt_P450"/>
</dbReference>
<dbReference type="Gene3D" id="1.10.630.10">
    <property type="entry name" value="Cytochrome P450"/>
    <property type="match status" value="1"/>
</dbReference>
<reference evidence="9 10" key="1">
    <citation type="submission" date="2022-06" db="EMBL/GenBank/DDBJ databases">
        <title>Genomic Encyclopedia of Archaeal and Bacterial Type Strains, Phase II (KMG-II): from individual species to whole genera.</title>
        <authorList>
            <person name="Goeker M."/>
        </authorList>
    </citation>
    <scope>NUCLEOTIDE SEQUENCE [LARGE SCALE GENOMIC DNA]</scope>
    <source>
        <strain evidence="9 10">DSM 44693</strain>
    </source>
</reference>
<feature type="region of interest" description="Disordered" evidence="8">
    <location>
        <begin position="71"/>
        <end position="92"/>
    </location>
</feature>
<evidence type="ECO:0000256" key="3">
    <source>
        <dbReference type="ARBA" id="ARBA00022723"/>
    </source>
</evidence>
<dbReference type="PROSITE" id="PS00086">
    <property type="entry name" value="CYTOCHROME_P450"/>
    <property type="match status" value="1"/>
</dbReference>
<dbReference type="PANTHER" id="PTHR46696">
    <property type="entry name" value="P450, PUTATIVE (EUROFUNG)-RELATED"/>
    <property type="match status" value="1"/>
</dbReference>
<keyword evidence="2 7" id="KW-0349">Heme</keyword>
<sequence>MTLSLDPTPEVVDYPFNRPDNLELADEYAAIRQGPGLARVRLPFGEIGWLATRYADARTVLADPRFSRAESVTHDEPRMREGRQTGGILSVDPPDHTRLRVLVAKAFTVKRIEALRATVKALCQDLIDDAMADGAPTDIVDRFALPLPVQVICELLGVPTSDRPRFRAWSDAALSTTSMTADEYQASREEFRDYMRGLLAIKRETPTDDLMTALVAARDEGDKLTELELIDLCNGILVAGHETTASQIPNFVLYLLAQQGSWKRLHDEPELIPAAVEELMRLVPLGLGGGQARYATEDVVLGDVTVRAGEPVLVAIAAANRDPEVFDDPETFDLERGRTPHIGFGHGAHHCLGAALARLELQEALAALTRNFPDLAVTEVDWKTEMVVRGPKKMMITW</sequence>
<comment type="similarity">
    <text evidence="1 7">Belongs to the cytochrome P450 family.</text>
</comment>
<evidence type="ECO:0000256" key="4">
    <source>
        <dbReference type="ARBA" id="ARBA00023002"/>
    </source>
</evidence>
<keyword evidence="5 7" id="KW-0408">Iron</keyword>
<dbReference type="InterPro" id="IPR036396">
    <property type="entry name" value="Cyt_P450_sf"/>
</dbReference>
<evidence type="ECO:0000313" key="10">
    <source>
        <dbReference type="Proteomes" id="UP001206895"/>
    </source>
</evidence>
<dbReference type="PANTHER" id="PTHR46696:SF1">
    <property type="entry name" value="CYTOCHROME P450 YJIB-RELATED"/>
    <property type="match status" value="1"/>
</dbReference>
<evidence type="ECO:0000256" key="6">
    <source>
        <dbReference type="ARBA" id="ARBA00023033"/>
    </source>
</evidence>
<dbReference type="PRINTS" id="PR00385">
    <property type="entry name" value="P450"/>
</dbReference>
<name>A0ABT1HAE2_9NOCA</name>
<accession>A0ABT1HAE2</accession>
<evidence type="ECO:0000256" key="8">
    <source>
        <dbReference type="SAM" id="MobiDB-lite"/>
    </source>
</evidence>
<protein>
    <submittedName>
        <fullName evidence="9">Cytochrome P450</fullName>
    </submittedName>
</protein>
<dbReference type="EMBL" id="JAMTCJ010000001">
    <property type="protein sequence ID" value="MCP2174710.1"/>
    <property type="molecule type" value="Genomic_DNA"/>
</dbReference>
<dbReference type="CDD" id="cd11031">
    <property type="entry name" value="Cyp158A-like"/>
    <property type="match status" value="1"/>
</dbReference>
<evidence type="ECO:0000256" key="2">
    <source>
        <dbReference type="ARBA" id="ARBA00022617"/>
    </source>
</evidence>
<keyword evidence="3 7" id="KW-0479">Metal-binding</keyword>
<comment type="caution">
    <text evidence="9">The sequence shown here is derived from an EMBL/GenBank/DDBJ whole genome shotgun (WGS) entry which is preliminary data.</text>
</comment>
<keyword evidence="6 7" id="KW-0503">Monooxygenase</keyword>
<dbReference type="InterPro" id="IPR002397">
    <property type="entry name" value="Cyt_P450_B"/>
</dbReference>
<keyword evidence="10" id="KW-1185">Reference proteome</keyword>
<gene>
    <name evidence="9" type="ORF">LX13_000517</name>
</gene>
<evidence type="ECO:0000256" key="7">
    <source>
        <dbReference type="RuleBase" id="RU000461"/>
    </source>
</evidence>
<evidence type="ECO:0000256" key="5">
    <source>
        <dbReference type="ARBA" id="ARBA00023004"/>
    </source>
</evidence>
<dbReference type="InterPro" id="IPR017972">
    <property type="entry name" value="Cyt_P450_CS"/>
</dbReference>
<dbReference type="RefSeq" id="WP_253659741.1">
    <property type="nucleotide sequence ID" value="NZ_BAAAJQ010000001.1"/>
</dbReference>
<dbReference type="SUPFAM" id="SSF48264">
    <property type="entry name" value="Cytochrome P450"/>
    <property type="match status" value="1"/>
</dbReference>
<keyword evidence="4 7" id="KW-0560">Oxidoreductase</keyword>
<dbReference type="Proteomes" id="UP001206895">
    <property type="component" value="Unassembled WGS sequence"/>
</dbReference>
<evidence type="ECO:0000313" key="9">
    <source>
        <dbReference type="EMBL" id="MCP2174710.1"/>
    </source>
</evidence>
<feature type="compositionally biased region" description="Basic and acidic residues" evidence="8">
    <location>
        <begin position="71"/>
        <end position="83"/>
    </location>
</feature>
<evidence type="ECO:0000256" key="1">
    <source>
        <dbReference type="ARBA" id="ARBA00010617"/>
    </source>
</evidence>
<dbReference type="Pfam" id="PF00067">
    <property type="entry name" value="p450"/>
    <property type="match status" value="1"/>
</dbReference>
<proteinExistence type="inferred from homology"/>
<dbReference type="PRINTS" id="PR00359">
    <property type="entry name" value="BP450"/>
</dbReference>